<name>Q97IR0_CLOAB</name>
<sequence length="233" mass="27096">MIAAISFSQSFSHSRHDGKTKTNIKENLCDNIKIYGQMDKEIQELQNQKEKVQQNREKLFKKALERGESQQDIQVELQGVDKQIEEIDKQISEVQMQKQNESLEKNSESKENSKVNDNDSKDDDSSKELIQDGCSLDKAKTIFSRKIKNTGEANTLKYEVEEDKARRVNTKYKEQRIDTLESAGQKLDKDLKNELDKIKKNKSNSRAYRKHALKSYKKNIKEDYNKQLICKSA</sequence>
<gene>
    <name evidence="2" type="ordered locus">CA_C1580</name>
</gene>
<accession>Q97IR0</accession>
<reference evidence="2 3" key="1">
    <citation type="journal article" date="2001" name="J. Bacteriol.">
        <title>Genome sequence and comparative analysis of the solvent-producing bacterium Clostridium acetobutylicum.</title>
        <authorList>
            <person name="Nolling J."/>
            <person name="Breton G."/>
            <person name="Omelchenko M.V."/>
            <person name="Makarova K.S."/>
            <person name="Zeng Q."/>
            <person name="Gibson R."/>
            <person name="Lee H.M."/>
            <person name="Dubois J."/>
            <person name="Qiu D."/>
            <person name="Hitti J."/>
            <person name="Wolf Y.I."/>
            <person name="Tatusov R.L."/>
            <person name="Sabathe F."/>
            <person name="Doucette-Stamm L."/>
            <person name="Soucaille P."/>
            <person name="Daly M.J."/>
            <person name="Bennett G.N."/>
            <person name="Koonin E.V."/>
            <person name="Smith D.R."/>
        </authorList>
    </citation>
    <scope>NUCLEOTIDE SEQUENCE [LARGE SCALE GENOMIC DNA]</scope>
    <source>
        <strain evidence="3">ATCC 824 / DSM 792 / JCM 1419 / LMG 5710 / VKM B-1787</strain>
    </source>
</reference>
<proteinExistence type="predicted"/>
<protein>
    <submittedName>
        <fullName evidence="2">Uncharacterized protein</fullName>
    </submittedName>
</protein>
<organism evidence="2 3">
    <name type="scientific">Clostridium acetobutylicum (strain ATCC 824 / DSM 792 / JCM 1419 / IAM 19013 / LMG 5710 / NBRC 13948 / NRRL B-527 / VKM B-1787 / 2291 / W)</name>
    <dbReference type="NCBI Taxonomy" id="272562"/>
    <lineage>
        <taxon>Bacteria</taxon>
        <taxon>Bacillati</taxon>
        <taxon>Bacillota</taxon>
        <taxon>Clostridia</taxon>
        <taxon>Eubacteriales</taxon>
        <taxon>Clostridiaceae</taxon>
        <taxon>Clostridium</taxon>
    </lineage>
</organism>
<dbReference type="KEGG" id="cac:CA_C1580"/>
<evidence type="ECO:0000313" key="3">
    <source>
        <dbReference type="Proteomes" id="UP000000814"/>
    </source>
</evidence>
<keyword evidence="3" id="KW-1185">Reference proteome</keyword>
<dbReference type="RefSeq" id="WP_010964888.1">
    <property type="nucleotide sequence ID" value="NC_003030.1"/>
</dbReference>
<feature type="region of interest" description="Disordered" evidence="1">
    <location>
        <begin position="1"/>
        <end position="21"/>
    </location>
</feature>
<dbReference type="HOGENOM" id="CLU_1188266_0_0_9"/>
<feature type="compositionally biased region" description="Polar residues" evidence="1">
    <location>
        <begin position="1"/>
        <end position="12"/>
    </location>
</feature>
<dbReference type="GeneID" id="44998078"/>
<dbReference type="PATRIC" id="fig|272562.8.peg.1780"/>
<dbReference type="STRING" id="272562.CA_C1580"/>
<feature type="compositionally biased region" description="Basic and acidic residues" evidence="1">
    <location>
        <begin position="101"/>
        <end position="130"/>
    </location>
</feature>
<evidence type="ECO:0000313" key="2">
    <source>
        <dbReference type="EMBL" id="AAK79547.1"/>
    </source>
</evidence>
<dbReference type="PIR" id="H97094">
    <property type="entry name" value="H97094"/>
</dbReference>
<dbReference type="EMBL" id="AE001437">
    <property type="protein sequence ID" value="AAK79547.1"/>
    <property type="molecule type" value="Genomic_DNA"/>
</dbReference>
<dbReference type="AlphaFoldDB" id="Q97IR0"/>
<dbReference type="Proteomes" id="UP000000814">
    <property type="component" value="Chromosome"/>
</dbReference>
<evidence type="ECO:0000256" key="1">
    <source>
        <dbReference type="SAM" id="MobiDB-lite"/>
    </source>
</evidence>
<feature type="region of interest" description="Disordered" evidence="1">
    <location>
        <begin position="96"/>
        <end position="130"/>
    </location>
</feature>
<dbReference type="eggNOG" id="ENOG5030V6U">
    <property type="taxonomic scope" value="Bacteria"/>
</dbReference>